<dbReference type="SUPFAM" id="SSF46689">
    <property type="entry name" value="Homeodomain-like"/>
    <property type="match status" value="1"/>
</dbReference>
<dbReference type="EMBL" id="MOEC01000035">
    <property type="protein sequence ID" value="OIS91056.1"/>
    <property type="molecule type" value="Genomic_DNA"/>
</dbReference>
<keyword evidence="1" id="KW-0175">Coiled coil</keyword>
<dbReference type="Proteomes" id="UP000182985">
    <property type="component" value="Unassembled WGS sequence"/>
</dbReference>
<protein>
    <submittedName>
        <fullName evidence="2">Transposase</fullName>
    </submittedName>
</protein>
<name>A0A1J6I7V1_9HYPH</name>
<proteinExistence type="predicted"/>
<organism evidence="2 3">
    <name type="scientific">Brucella cytisi</name>
    <dbReference type="NCBI Taxonomy" id="407152"/>
    <lineage>
        <taxon>Bacteria</taxon>
        <taxon>Pseudomonadati</taxon>
        <taxon>Pseudomonadota</taxon>
        <taxon>Alphaproteobacteria</taxon>
        <taxon>Hyphomicrobiales</taxon>
        <taxon>Brucellaceae</taxon>
        <taxon>Brucella/Ochrobactrum group</taxon>
        <taxon>Brucella</taxon>
    </lineage>
</organism>
<evidence type="ECO:0000313" key="3">
    <source>
        <dbReference type="Proteomes" id="UP000182985"/>
    </source>
</evidence>
<dbReference type="Gene3D" id="1.10.10.60">
    <property type="entry name" value="Homeodomain-like"/>
    <property type="match status" value="1"/>
</dbReference>
<dbReference type="GO" id="GO:0006313">
    <property type="term" value="P:DNA transposition"/>
    <property type="evidence" value="ECO:0007669"/>
    <property type="project" value="InterPro"/>
</dbReference>
<dbReference type="Pfam" id="PF01527">
    <property type="entry name" value="HTH_Tnp_1"/>
    <property type="match status" value="1"/>
</dbReference>
<dbReference type="InterPro" id="IPR002514">
    <property type="entry name" value="Transposase_8"/>
</dbReference>
<dbReference type="GO" id="GO:0004803">
    <property type="term" value="F:transposase activity"/>
    <property type="evidence" value="ECO:0007669"/>
    <property type="project" value="InterPro"/>
</dbReference>
<feature type="coiled-coil region" evidence="1">
    <location>
        <begin position="56"/>
        <end position="83"/>
    </location>
</feature>
<dbReference type="AlphaFoldDB" id="A0A1J6I7V1"/>
<accession>A0A1J6I7V1</accession>
<dbReference type="PANTHER" id="PTHR33215:SF13">
    <property type="entry name" value="PROTEIN DISTAL ANTENNA"/>
    <property type="match status" value="1"/>
</dbReference>
<sequence length="93" mass="10840">MKQREFTEDFKREAVRILTTSGRSISSVAADLGIGKSTLDRWRRIFAEQDLLSGPHEDMSQELARLRKENELLRQERDLLKKATAFFARETSR</sequence>
<dbReference type="GO" id="GO:0003677">
    <property type="term" value="F:DNA binding"/>
    <property type="evidence" value="ECO:0007669"/>
    <property type="project" value="InterPro"/>
</dbReference>
<gene>
    <name evidence="2" type="ORF">BLA27_23420</name>
</gene>
<dbReference type="InterPro" id="IPR051839">
    <property type="entry name" value="RD_transcriptional_regulator"/>
</dbReference>
<evidence type="ECO:0000313" key="2">
    <source>
        <dbReference type="EMBL" id="OIS91056.1"/>
    </source>
</evidence>
<reference evidence="2 3" key="1">
    <citation type="submission" date="2016-10" db="EMBL/GenBank/DDBJ databases">
        <title>The Draft Genome Sequence of the Potato Rhizosphere Bacteria Ochrobactrum sp. IPA7.2.</title>
        <authorList>
            <person name="Gogoleva N.E."/>
            <person name="Khlopko Y.A."/>
            <person name="Burygin G.L."/>
            <person name="Plotnikov A.O."/>
        </authorList>
    </citation>
    <scope>NUCLEOTIDE SEQUENCE [LARGE SCALE GENOMIC DNA]</scope>
    <source>
        <strain evidence="2 3">IPA7.2</strain>
    </source>
</reference>
<dbReference type="PANTHER" id="PTHR33215">
    <property type="entry name" value="PROTEIN DISTAL ANTENNA"/>
    <property type="match status" value="1"/>
</dbReference>
<evidence type="ECO:0000256" key="1">
    <source>
        <dbReference type="SAM" id="Coils"/>
    </source>
</evidence>
<comment type="caution">
    <text evidence="2">The sequence shown here is derived from an EMBL/GenBank/DDBJ whole genome shotgun (WGS) entry which is preliminary data.</text>
</comment>
<dbReference type="InterPro" id="IPR009057">
    <property type="entry name" value="Homeodomain-like_sf"/>
</dbReference>
<keyword evidence="3" id="KW-1185">Reference proteome</keyword>